<dbReference type="RefSeq" id="XP_001585987.1">
    <property type="nucleotide sequence ID" value="XM_001585937.1"/>
</dbReference>
<gene>
    <name evidence="2" type="ORF">SS1G_13079</name>
</gene>
<protein>
    <submittedName>
        <fullName evidence="2">Uncharacterized protein</fullName>
    </submittedName>
</protein>
<dbReference type="EMBL" id="CH476643">
    <property type="protein sequence ID" value="EDN98222.1"/>
    <property type="molecule type" value="Genomic_DNA"/>
</dbReference>
<dbReference type="GeneID" id="5482076"/>
<dbReference type="HOGENOM" id="CLU_2442213_0_0_1"/>
<dbReference type="InParanoid" id="A7F651"/>
<name>A7F651_SCLS1</name>
<sequence length="90" mass="10008">MVPHQNVISFACFHCLHPQGSSGTFRQGQIPTSIQNTGLPGQNRQTVRYGTDKLPCPNHEMPREQILDSTIQTISSHVSMSKRPKPLQNA</sequence>
<organism evidence="2 3">
    <name type="scientific">Sclerotinia sclerotiorum (strain ATCC 18683 / 1980 / Ss-1)</name>
    <name type="common">White mold</name>
    <name type="synonym">Whetzelinia sclerotiorum</name>
    <dbReference type="NCBI Taxonomy" id="665079"/>
    <lineage>
        <taxon>Eukaryota</taxon>
        <taxon>Fungi</taxon>
        <taxon>Dikarya</taxon>
        <taxon>Ascomycota</taxon>
        <taxon>Pezizomycotina</taxon>
        <taxon>Leotiomycetes</taxon>
        <taxon>Helotiales</taxon>
        <taxon>Sclerotiniaceae</taxon>
        <taxon>Sclerotinia</taxon>
    </lineage>
</organism>
<reference evidence="3" key="1">
    <citation type="journal article" date="2011" name="PLoS Genet.">
        <title>Genomic analysis of the necrotrophic fungal pathogens Sclerotinia sclerotiorum and Botrytis cinerea.</title>
        <authorList>
            <person name="Amselem J."/>
            <person name="Cuomo C.A."/>
            <person name="van Kan J.A."/>
            <person name="Viaud M."/>
            <person name="Benito E.P."/>
            <person name="Couloux A."/>
            <person name="Coutinho P.M."/>
            <person name="de Vries R.P."/>
            <person name="Dyer P.S."/>
            <person name="Fillinger S."/>
            <person name="Fournier E."/>
            <person name="Gout L."/>
            <person name="Hahn M."/>
            <person name="Kohn L."/>
            <person name="Lapalu N."/>
            <person name="Plummer K.M."/>
            <person name="Pradier J.M."/>
            <person name="Quevillon E."/>
            <person name="Sharon A."/>
            <person name="Simon A."/>
            <person name="ten Have A."/>
            <person name="Tudzynski B."/>
            <person name="Tudzynski P."/>
            <person name="Wincker P."/>
            <person name="Andrew M."/>
            <person name="Anthouard V."/>
            <person name="Beever R.E."/>
            <person name="Beffa R."/>
            <person name="Benoit I."/>
            <person name="Bouzid O."/>
            <person name="Brault B."/>
            <person name="Chen Z."/>
            <person name="Choquer M."/>
            <person name="Collemare J."/>
            <person name="Cotton P."/>
            <person name="Danchin E.G."/>
            <person name="Da Silva C."/>
            <person name="Gautier A."/>
            <person name="Giraud C."/>
            <person name="Giraud T."/>
            <person name="Gonzalez C."/>
            <person name="Grossetete S."/>
            <person name="Guldener U."/>
            <person name="Henrissat B."/>
            <person name="Howlett B.J."/>
            <person name="Kodira C."/>
            <person name="Kretschmer M."/>
            <person name="Lappartient A."/>
            <person name="Leroch M."/>
            <person name="Levis C."/>
            <person name="Mauceli E."/>
            <person name="Neuveglise C."/>
            <person name="Oeser B."/>
            <person name="Pearson M."/>
            <person name="Poulain J."/>
            <person name="Poussereau N."/>
            <person name="Quesneville H."/>
            <person name="Rascle C."/>
            <person name="Schumacher J."/>
            <person name="Segurens B."/>
            <person name="Sexton A."/>
            <person name="Silva E."/>
            <person name="Sirven C."/>
            <person name="Soanes D.M."/>
            <person name="Talbot N.J."/>
            <person name="Templeton M."/>
            <person name="Yandava C."/>
            <person name="Yarden O."/>
            <person name="Zeng Q."/>
            <person name="Rollins J.A."/>
            <person name="Lebrun M.H."/>
            <person name="Dickman M."/>
        </authorList>
    </citation>
    <scope>NUCLEOTIDE SEQUENCE [LARGE SCALE GENOMIC DNA]</scope>
    <source>
        <strain evidence="3">ATCC 18683 / 1980 / Ss-1</strain>
    </source>
</reference>
<accession>A7F651</accession>
<evidence type="ECO:0000256" key="1">
    <source>
        <dbReference type="SAM" id="MobiDB-lite"/>
    </source>
</evidence>
<evidence type="ECO:0000313" key="3">
    <source>
        <dbReference type="Proteomes" id="UP000001312"/>
    </source>
</evidence>
<evidence type="ECO:0000313" key="2">
    <source>
        <dbReference type="EMBL" id="EDN98222.1"/>
    </source>
</evidence>
<proteinExistence type="predicted"/>
<feature type="region of interest" description="Disordered" evidence="1">
    <location>
        <begin position="23"/>
        <end position="45"/>
    </location>
</feature>
<keyword evidence="3" id="KW-1185">Reference proteome</keyword>
<dbReference type="Proteomes" id="UP000001312">
    <property type="component" value="Unassembled WGS sequence"/>
</dbReference>
<dbReference type="AlphaFoldDB" id="A7F651"/>
<dbReference type="KEGG" id="ssl:SS1G_13079"/>